<sequence length="66" mass="7480">MPDHHSYQDPFYGWTTPKAISLCLHKLKECSSSLPVEAIKKLILMSEAKILNEQTSTSSLEFLTKL</sequence>
<accession>A0A8S3D3K0</accession>
<reference evidence="2" key="1">
    <citation type="submission" date="2021-02" db="EMBL/GenBank/DDBJ databases">
        <authorList>
            <person name="Nowell W R."/>
        </authorList>
    </citation>
    <scope>NUCLEOTIDE SEQUENCE</scope>
</reference>
<evidence type="ECO:0000313" key="2">
    <source>
        <dbReference type="EMBL" id="CAF4974453.1"/>
    </source>
</evidence>
<dbReference type="EMBL" id="CAJOBI010195306">
    <property type="protein sequence ID" value="CAF4974453.1"/>
    <property type="molecule type" value="Genomic_DNA"/>
</dbReference>
<proteinExistence type="predicted"/>
<name>A0A8S3D3K0_9BILA</name>
<organism evidence="2 4">
    <name type="scientific">Rotaria magnacalcarata</name>
    <dbReference type="NCBI Taxonomy" id="392030"/>
    <lineage>
        <taxon>Eukaryota</taxon>
        <taxon>Metazoa</taxon>
        <taxon>Spiralia</taxon>
        <taxon>Gnathifera</taxon>
        <taxon>Rotifera</taxon>
        <taxon>Eurotatoria</taxon>
        <taxon>Bdelloidea</taxon>
        <taxon>Philodinida</taxon>
        <taxon>Philodinidae</taxon>
        <taxon>Rotaria</taxon>
    </lineage>
</organism>
<comment type="caution">
    <text evidence="2">The sequence shown here is derived from an EMBL/GenBank/DDBJ whole genome shotgun (WGS) entry which is preliminary data.</text>
</comment>
<dbReference type="EMBL" id="CAJOBH010180148">
    <property type="protein sequence ID" value="CAF4936827.1"/>
    <property type="molecule type" value="Genomic_DNA"/>
</dbReference>
<gene>
    <name evidence="1" type="ORF">BYL167_LOCUS53515</name>
    <name evidence="3" type="ORF">GIL414_LOCUS69009</name>
    <name evidence="2" type="ORF">SMN809_LOCUS55355</name>
</gene>
<dbReference type="AlphaFoldDB" id="A0A8S3D3K0"/>
<evidence type="ECO:0000313" key="3">
    <source>
        <dbReference type="EMBL" id="CAF5180025.1"/>
    </source>
</evidence>
<protein>
    <submittedName>
        <fullName evidence="2">Uncharacterized protein</fullName>
    </submittedName>
</protein>
<evidence type="ECO:0000313" key="4">
    <source>
        <dbReference type="Proteomes" id="UP000676336"/>
    </source>
</evidence>
<evidence type="ECO:0000313" key="1">
    <source>
        <dbReference type="EMBL" id="CAF4936827.1"/>
    </source>
</evidence>
<dbReference type="Proteomes" id="UP000681967">
    <property type="component" value="Unassembled WGS sequence"/>
</dbReference>
<dbReference type="Proteomes" id="UP000676336">
    <property type="component" value="Unassembled WGS sequence"/>
</dbReference>
<feature type="non-terminal residue" evidence="2">
    <location>
        <position position="1"/>
    </location>
</feature>
<dbReference type="EMBL" id="CAJOBJ010329239">
    <property type="protein sequence ID" value="CAF5180025.1"/>
    <property type="molecule type" value="Genomic_DNA"/>
</dbReference>
<dbReference type="Proteomes" id="UP000681720">
    <property type="component" value="Unassembled WGS sequence"/>
</dbReference>